<dbReference type="InterPro" id="IPR012675">
    <property type="entry name" value="Beta-grasp_dom_sf"/>
</dbReference>
<dbReference type="InterPro" id="IPR001055">
    <property type="entry name" value="Adrenodoxin-like"/>
</dbReference>
<evidence type="ECO:0000256" key="1">
    <source>
        <dbReference type="ARBA" id="ARBA00022714"/>
    </source>
</evidence>
<dbReference type="PROSITE" id="PS00814">
    <property type="entry name" value="ADX"/>
    <property type="match status" value="1"/>
</dbReference>
<accession>A0ABS2YVG4</accession>
<evidence type="ECO:0000256" key="5">
    <source>
        <dbReference type="ARBA" id="ARBA00034078"/>
    </source>
</evidence>
<dbReference type="SUPFAM" id="SSF54292">
    <property type="entry name" value="2Fe-2S ferredoxin-like"/>
    <property type="match status" value="1"/>
</dbReference>
<feature type="compositionally biased region" description="Polar residues" evidence="6">
    <location>
        <begin position="1"/>
        <end position="13"/>
    </location>
</feature>
<keyword evidence="2" id="KW-0479">Metal-binding</keyword>
<keyword evidence="1" id="KW-0001">2Fe-2S</keyword>
<evidence type="ECO:0000256" key="6">
    <source>
        <dbReference type="SAM" id="MobiDB-lite"/>
    </source>
</evidence>
<keyword evidence="4" id="KW-0411">Iron-sulfur</keyword>
<dbReference type="PROSITE" id="PS51085">
    <property type="entry name" value="2FE2S_FER_2"/>
    <property type="match status" value="1"/>
</dbReference>
<dbReference type="InterPro" id="IPR001041">
    <property type="entry name" value="2Fe-2S_ferredoxin-type"/>
</dbReference>
<protein>
    <submittedName>
        <fullName evidence="8">ADX protein</fullName>
    </submittedName>
</protein>
<organism evidence="8 9">
    <name type="scientific">Polypterus senegalus</name>
    <name type="common">Senegal bichir</name>
    <dbReference type="NCBI Taxonomy" id="55291"/>
    <lineage>
        <taxon>Eukaryota</taxon>
        <taxon>Metazoa</taxon>
        <taxon>Chordata</taxon>
        <taxon>Craniata</taxon>
        <taxon>Vertebrata</taxon>
        <taxon>Euteleostomi</taxon>
        <taxon>Actinopterygii</taxon>
        <taxon>Polypteriformes</taxon>
        <taxon>Polypteridae</taxon>
        <taxon>Polypterus</taxon>
    </lineage>
</organism>
<feature type="domain" description="2Fe-2S ferredoxin-type" evidence="7">
    <location>
        <begin position="61"/>
        <end position="165"/>
    </location>
</feature>
<name>A0ABS2YVG4_POLSE</name>
<evidence type="ECO:0000313" key="9">
    <source>
        <dbReference type="Proteomes" id="UP001166052"/>
    </source>
</evidence>
<feature type="region of interest" description="Disordered" evidence="6">
    <location>
        <begin position="1"/>
        <end position="24"/>
    </location>
</feature>
<comment type="caution">
    <text evidence="8">The sequence shown here is derived from an EMBL/GenBank/DDBJ whole genome shotgun (WGS) entry which is preliminary data.</text>
</comment>
<dbReference type="Gene3D" id="3.10.20.30">
    <property type="match status" value="1"/>
</dbReference>
<feature type="non-terminal residue" evidence="8">
    <location>
        <position position="1"/>
    </location>
</feature>
<evidence type="ECO:0000256" key="3">
    <source>
        <dbReference type="ARBA" id="ARBA00023004"/>
    </source>
</evidence>
<keyword evidence="3" id="KW-0408">Iron</keyword>
<proteinExistence type="predicted"/>
<dbReference type="Pfam" id="PF00111">
    <property type="entry name" value="Fer2"/>
    <property type="match status" value="1"/>
</dbReference>
<dbReference type="InterPro" id="IPR036010">
    <property type="entry name" value="2Fe-2S_ferredoxin-like_sf"/>
</dbReference>
<gene>
    <name evidence="8" type="primary">Fdx1</name>
    <name evidence="8" type="ORF">GTO92_0002614</name>
</gene>
<comment type="cofactor">
    <cofactor evidence="5">
        <name>[2Fe-2S] cluster</name>
        <dbReference type="ChEBI" id="CHEBI:190135"/>
    </cofactor>
</comment>
<dbReference type="EMBL" id="JAAWVN010008746">
    <property type="protein sequence ID" value="MBN3290545.1"/>
    <property type="molecule type" value="Genomic_DNA"/>
</dbReference>
<sequence>MPFHASKTQSATLPRSPARQEEPTPNSVIALKMLIRNFGMLVERQPNFAGLECSFQVGEKVTIHFINQDGEKITTSASEGETLLDIVVNKNLDISGYGACEGTLACSTCHLIFDEDVFKKMGPVLDEEMDMLDLAYGLTDTSRLGCQICVQKWMDGIVVRVPQDMNDVRRKKESARK</sequence>
<dbReference type="Proteomes" id="UP001166052">
    <property type="component" value="Unassembled WGS sequence"/>
</dbReference>
<dbReference type="PRINTS" id="PR00355">
    <property type="entry name" value="ADRENODOXIN"/>
</dbReference>
<dbReference type="CDD" id="cd00207">
    <property type="entry name" value="fer2"/>
    <property type="match status" value="1"/>
</dbReference>
<feature type="non-terminal residue" evidence="8">
    <location>
        <position position="177"/>
    </location>
</feature>
<evidence type="ECO:0000256" key="4">
    <source>
        <dbReference type="ARBA" id="ARBA00023014"/>
    </source>
</evidence>
<evidence type="ECO:0000256" key="2">
    <source>
        <dbReference type="ARBA" id="ARBA00022723"/>
    </source>
</evidence>
<keyword evidence="9" id="KW-1185">Reference proteome</keyword>
<dbReference type="PANTHER" id="PTHR23426">
    <property type="entry name" value="FERREDOXIN/ADRENODOXIN"/>
    <property type="match status" value="1"/>
</dbReference>
<evidence type="ECO:0000259" key="7">
    <source>
        <dbReference type="PROSITE" id="PS51085"/>
    </source>
</evidence>
<evidence type="ECO:0000313" key="8">
    <source>
        <dbReference type="EMBL" id="MBN3290545.1"/>
    </source>
</evidence>
<dbReference type="PANTHER" id="PTHR23426:SF73">
    <property type="entry name" value="FERREDOXIN 1B"/>
    <property type="match status" value="1"/>
</dbReference>
<dbReference type="InterPro" id="IPR018298">
    <property type="entry name" value="Adrenodoxin_Fe-S_BS"/>
</dbReference>
<reference evidence="8" key="1">
    <citation type="journal article" date="2021" name="Cell">
        <title>Tracing the genetic footprints of vertebrate landing in non-teleost ray-finned fishes.</title>
        <authorList>
            <person name="Bi X."/>
            <person name="Wang K."/>
            <person name="Yang L."/>
            <person name="Pan H."/>
            <person name="Jiang H."/>
            <person name="Wei Q."/>
            <person name="Fang M."/>
            <person name="Yu H."/>
            <person name="Zhu C."/>
            <person name="Cai Y."/>
            <person name="He Y."/>
            <person name="Gan X."/>
            <person name="Zeng H."/>
            <person name="Yu D."/>
            <person name="Zhu Y."/>
            <person name="Jiang H."/>
            <person name="Qiu Q."/>
            <person name="Yang H."/>
            <person name="Zhang Y.E."/>
            <person name="Wang W."/>
            <person name="Zhu M."/>
            <person name="He S."/>
            <person name="Zhang G."/>
        </authorList>
    </citation>
    <scope>NUCLEOTIDE SEQUENCE</scope>
    <source>
        <strain evidence="8">Bchr_001</strain>
    </source>
</reference>